<dbReference type="EC" id="3.6.4.12" evidence="4"/>
<dbReference type="InterPro" id="IPR041679">
    <property type="entry name" value="DNA2/NAM7-like_C"/>
</dbReference>
<dbReference type="GO" id="GO:0005634">
    <property type="term" value="C:nucleus"/>
    <property type="evidence" value="ECO:0007669"/>
    <property type="project" value="UniProtKB-SubCell"/>
</dbReference>
<evidence type="ECO:0000256" key="2">
    <source>
        <dbReference type="ARBA" id="ARBA00004496"/>
    </source>
</evidence>
<dbReference type="Proteomes" id="UP000245942">
    <property type="component" value="Unassembled WGS sequence"/>
</dbReference>
<dbReference type="GO" id="GO:0043139">
    <property type="term" value="F:5'-3' DNA helicase activity"/>
    <property type="evidence" value="ECO:0007669"/>
    <property type="project" value="TreeGrafter"/>
</dbReference>
<organism evidence="15 16">
    <name type="scientific">Pseudomicrostroma glucosiphilum</name>
    <dbReference type="NCBI Taxonomy" id="1684307"/>
    <lineage>
        <taxon>Eukaryota</taxon>
        <taxon>Fungi</taxon>
        <taxon>Dikarya</taxon>
        <taxon>Basidiomycota</taxon>
        <taxon>Ustilaginomycotina</taxon>
        <taxon>Exobasidiomycetes</taxon>
        <taxon>Microstromatales</taxon>
        <taxon>Microstromatales incertae sedis</taxon>
        <taxon>Pseudomicrostroma</taxon>
    </lineage>
</organism>
<feature type="region of interest" description="Disordered" evidence="11">
    <location>
        <begin position="214"/>
        <end position="259"/>
    </location>
</feature>
<dbReference type="Gene3D" id="3.40.50.300">
    <property type="entry name" value="P-loop containing nucleotide triphosphate hydrolases"/>
    <property type="match status" value="2"/>
</dbReference>
<dbReference type="Pfam" id="PF13086">
    <property type="entry name" value="AAA_11"/>
    <property type="match status" value="1"/>
</dbReference>
<evidence type="ECO:0000256" key="8">
    <source>
        <dbReference type="ARBA" id="ARBA00022806"/>
    </source>
</evidence>
<evidence type="ECO:0000256" key="4">
    <source>
        <dbReference type="ARBA" id="ARBA00012551"/>
    </source>
</evidence>
<dbReference type="EMBL" id="KZ819330">
    <property type="protein sequence ID" value="PWN19709.1"/>
    <property type="molecule type" value="Genomic_DNA"/>
</dbReference>
<keyword evidence="10" id="KW-0539">Nucleus</keyword>
<evidence type="ECO:0000259" key="13">
    <source>
        <dbReference type="Pfam" id="PF13087"/>
    </source>
</evidence>
<feature type="compositionally biased region" description="Basic and acidic residues" evidence="11">
    <location>
        <begin position="597"/>
        <end position="615"/>
    </location>
</feature>
<dbReference type="AlphaFoldDB" id="A0A316U313"/>
<dbReference type="Pfam" id="PF21138">
    <property type="entry name" value="SMUBP-2_HCS1_1B"/>
    <property type="match status" value="1"/>
</dbReference>
<keyword evidence="8" id="KW-0347">Helicase</keyword>
<dbReference type="OrthoDB" id="6730379at2759"/>
<feature type="region of interest" description="Disordered" evidence="11">
    <location>
        <begin position="421"/>
        <end position="453"/>
    </location>
</feature>
<dbReference type="InterPro" id="IPR027417">
    <property type="entry name" value="P-loop_NTPase"/>
</dbReference>
<keyword evidence="6" id="KW-0547">Nucleotide-binding</keyword>
<reference evidence="15 16" key="1">
    <citation type="journal article" date="2018" name="Mol. Biol. Evol.">
        <title>Broad Genomic Sampling Reveals a Smut Pathogenic Ancestry of the Fungal Clade Ustilaginomycotina.</title>
        <authorList>
            <person name="Kijpornyongpan T."/>
            <person name="Mondo S.J."/>
            <person name="Barry K."/>
            <person name="Sandor L."/>
            <person name="Lee J."/>
            <person name="Lipzen A."/>
            <person name="Pangilinan J."/>
            <person name="LaButti K."/>
            <person name="Hainaut M."/>
            <person name="Henrissat B."/>
            <person name="Grigoriev I.V."/>
            <person name="Spatafora J.W."/>
            <person name="Aime M.C."/>
        </authorList>
    </citation>
    <scope>NUCLEOTIDE SEQUENCE [LARGE SCALE GENOMIC DNA]</scope>
    <source>
        <strain evidence="15 16">MCA 4718</strain>
    </source>
</reference>
<feature type="compositionally biased region" description="Low complexity" evidence="11">
    <location>
        <begin position="242"/>
        <end position="253"/>
    </location>
</feature>
<accession>A0A316U313</accession>
<comment type="subcellular location">
    <subcellularLocation>
        <location evidence="2">Cytoplasm</location>
    </subcellularLocation>
    <subcellularLocation>
        <location evidence="1">Nucleus</location>
    </subcellularLocation>
</comment>
<proteinExistence type="inferred from homology"/>
<keyword evidence="5" id="KW-0963">Cytoplasm</keyword>
<keyword evidence="7 15" id="KW-0378">Hydrolase</keyword>
<feature type="compositionally biased region" description="Basic and acidic residues" evidence="11">
    <location>
        <begin position="556"/>
        <end position="571"/>
    </location>
</feature>
<dbReference type="Pfam" id="PF13087">
    <property type="entry name" value="AAA_12"/>
    <property type="match status" value="1"/>
</dbReference>
<dbReference type="PANTHER" id="PTHR43788:SF8">
    <property type="entry name" value="DNA-BINDING PROTEIN SMUBP-2"/>
    <property type="match status" value="1"/>
</dbReference>
<dbReference type="GO" id="GO:0005524">
    <property type="term" value="F:ATP binding"/>
    <property type="evidence" value="ECO:0007669"/>
    <property type="project" value="UniProtKB-KW"/>
</dbReference>
<dbReference type="SUPFAM" id="SSF52540">
    <property type="entry name" value="P-loop containing nucleoside triphosphate hydrolases"/>
    <property type="match status" value="2"/>
</dbReference>
<feature type="compositionally biased region" description="Polar residues" evidence="11">
    <location>
        <begin position="578"/>
        <end position="593"/>
    </location>
</feature>
<evidence type="ECO:0000256" key="9">
    <source>
        <dbReference type="ARBA" id="ARBA00022840"/>
    </source>
</evidence>
<feature type="region of interest" description="Disordered" evidence="11">
    <location>
        <begin position="768"/>
        <end position="791"/>
    </location>
</feature>
<feature type="compositionally biased region" description="Low complexity" evidence="11">
    <location>
        <begin position="1"/>
        <end position="11"/>
    </location>
</feature>
<gene>
    <name evidence="15" type="ORF">BCV69DRAFT_261163</name>
</gene>
<evidence type="ECO:0000256" key="11">
    <source>
        <dbReference type="SAM" id="MobiDB-lite"/>
    </source>
</evidence>
<evidence type="ECO:0000256" key="3">
    <source>
        <dbReference type="ARBA" id="ARBA00007913"/>
    </source>
</evidence>
<feature type="region of interest" description="Disordered" evidence="11">
    <location>
        <begin position="116"/>
        <end position="137"/>
    </location>
</feature>
<dbReference type="InterPro" id="IPR048761">
    <property type="entry name" value="SMUBP-2_HCS1_1B"/>
</dbReference>
<dbReference type="GeneID" id="37012424"/>
<comment type="similarity">
    <text evidence="3">Belongs to the DNA2/NAM7 helicase family.</text>
</comment>
<evidence type="ECO:0000259" key="12">
    <source>
        <dbReference type="Pfam" id="PF13086"/>
    </source>
</evidence>
<dbReference type="InterPro" id="IPR047187">
    <property type="entry name" value="SF1_C_Upf1"/>
</dbReference>
<dbReference type="GO" id="GO:0003723">
    <property type="term" value="F:RNA binding"/>
    <property type="evidence" value="ECO:0007669"/>
    <property type="project" value="InterPro"/>
</dbReference>
<dbReference type="InterPro" id="IPR050534">
    <property type="entry name" value="Coronavir_polyprotein_1ab"/>
</dbReference>
<dbReference type="CDD" id="cd18808">
    <property type="entry name" value="SF1_C_Upf1"/>
    <property type="match status" value="1"/>
</dbReference>
<dbReference type="STRING" id="1684307.A0A316U313"/>
<feature type="domain" description="DNA2/NAM7 helicase-like C-terminal" evidence="13">
    <location>
        <begin position="676"/>
        <end position="903"/>
    </location>
</feature>
<feature type="region of interest" description="Disordered" evidence="11">
    <location>
        <begin position="556"/>
        <end position="675"/>
    </location>
</feature>
<keyword evidence="16" id="KW-1185">Reference proteome</keyword>
<dbReference type="GO" id="GO:0016787">
    <property type="term" value="F:hydrolase activity"/>
    <property type="evidence" value="ECO:0007669"/>
    <property type="project" value="UniProtKB-KW"/>
</dbReference>
<dbReference type="RefSeq" id="XP_025346869.1">
    <property type="nucleotide sequence ID" value="XM_025490690.1"/>
</dbReference>
<keyword evidence="9" id="KW-0067">ATP-binding</keyword>
<dbReference type="PANTHER" id="PTHR43788">
    <property type="entry name" value="DNA2/NAM7 HELICASE FAMILY MEMBER"/>
    <property type="match status" value="1"/>
</dbReference>
<dbReference type="InterPro" id="IPR041677">
    <property type="entry name" value="DNA2/NAM7_AAA_11"/>
</dbReference>
<evidence type="ECO:0000313" key="16">
    <source>
        <dbReference type="Proteomes" id="UP000245942"/>
    </source>
</evidence>
<name>A0A316U313_9BASI</name>
<feature type="compositionally biased region" description="Polar residues" evidence="11">
    <location>
        <begin position="433"/>
        <end position="449"/>
    </location>
</feature>
<evidence type="ECO:0000256" key="1">
    <source>
        <dbReference type="ARBA" id="ARBA00004123"/>
    </source>
</evidence>
<dbReference type="Gene3D" id="2.40.30.270">
    <property type="match status" value="1"/>
</dbReference>
<evidence type="ECO:0000256" key="7">
    <source>
        <dbReference type="ARBA" id="ARBA00022801"/>
    </source>
</evidence>
<feature type="domain" description="Helicase SMUBP-2/HCS1 1B" evidence="14">
    <location>
        <begin position="31"/>
        <end position="121"/>
    </location>
</feature>
<feature type="region of interest" description="Disordered" evidence="11">
    <location>
        <begin position="1"/>
        <end position="20"/>
    </location>
</feature>
<evidence type="ECO:0000313" key="15">
    <source>
        <dbReference type="EMBL" id="PWN19709.1"/>
    </source>
</evidence>
<protein>
    <recommendedName>
        <fullName evidence="4">DNA helicase</fullName>
        <ecNumber evidence="4">3.6.4.12</ecNumber>
    </recommendedName>
</protein>
<evidence type="ECO:0000256" key="6">
    <source>
        <dbReference type="ARBA" id="ARBA00022741"/>
    </source>
</evidence>
<sequence length="931" mass="99470">MSSSSSSAESADGQLIHPRHPTPLQLQSWLQRHLTLLQRERSAELEESHLLLSSVSPRVLETNGLALCRLGVLNTSIGMGGKSLVELHRPTAYHTEPAFPPNGFRSGDVVVIVDEAGSGEGDDGRKKKASASKDKALASENTGVDGVVVRVAETKITIAIGKRRRKGGDDGEEEPLPARCRVVKVANEVTWERMEKNLIRLASKLALPVRTSRGIRGGDLASPLDGDSSSDDEAGPTKPNKSSAIAAESSAALPAPPSNLPHLPHLLESLVGLRPPSRLPKNLPAPPLPLFNKALNDSQTAALSRALAAPEIHLIHGPPGTGKTTVLVELILQLVLGRGERVLVAGSSNLAVDNLAAKLLQYRKGREKDIRAVRVGHPARILPVLQNHTLDHLSASSDSGQLLSDTRSELQAAYSSLSAGTRAATADKPAAGNKSTSRRGTSSASNKRLNGSERKRAWEEVRALRGELKSRERGLFTTTLAEANIVMSTLHGASGGVLERSLRGSKDKEIKKFDTVIIDEACQALEASSWGAILDKFSDDSGAGRLILAGDDKQLGPVVKSEDGTKQDKKTERKSKTKTASSGKNTISLSAIPQPSGDKKPTASGSDKGDSKEATLDDETAGLQLQDDKSDDDGASIASSDERADGDTPEGDAMLEQPTAASEEQPRPTLRPPRSLSTTLFTRLISLYGSSAALKSLLTVQYRMNSQIMQYPNKAMYRGQLVAHESCRDGWIGDGTVGEWKGEEGDIVEVKGGRVVFYDTAGSEMYENIAEEEAGTDTGGKKSSKGSLRTDSKSNAHEVSILQSHLGLLIAAGIPTSAVTILAPYSAQISLISSTLSSALSPEYFAQLEIGTIDALQGREKDVVMISLTRSNEEGEVGFLKEIRRLNVAMTRAKRQLVVVGDSETVSKGGKYLREWMEWLDENAVVEPILP</sequence>
<dbReference type="GO" id="GO:0005737">
    <property type="term" value="C:cytoplasm"/>
    <property type="evidence" value="ECO:0007669"/>
    <property type="project" value="UniProtKB-SubCell"/>
</dbReference>
<evidence type="ECO:0000256" key="5">
    <source>
        <dbReference type="ARBA" id="ARBA00022490"/>
    </source>
</evidence>
<evidence type="ECO:0000256" key="10">
    <source>
        <dbReference type="ARBA" id="ARBA00023242"/>
    </source>
</evidence>
<evidence type="ECO:0000259" key="14">
    <source>
        <dbReference type="Pfam" id="PF21138"/>
    </source>
</evidence>
<feature type="domain" description="DNA2/NAM7 helicase helicase" evidence="12">
    <location>
        <begin position="295"/>
        <end position="562"/>
    </location>
</feature>